<evidence type="ECO:0000313" key="3">
    <source>
        <dbReference type="Proteomes" id="UP000184509"/>
    </source>
</evidence>
<dbReference type="GO" id="GO:0004527">
    <property type="term" value="F:exonuclease activity"/>
    <property type="evidence" value="ECO:0007669"/>
    <property type="project" value="UniProtKB-KW"/>
</dbReference>
<gene>
    <name evidence="2" type="ORF">SAMN05444405_1284</name>
</gene>
<dbReference type="OrthoDB" id="9802724at2"/>
<dbReference type="STRING" id="1297750.SAMN05444405_1284"/>
<dbReference type="InterPro" id="IPR036691">
    <property type="entry name" value="Endo/exonu/phosph_ase_sf"/>
</dbReference>
<keyword evidence="2" id="KW-0255">Endonuclease</keyword>
<dbReference type="PANTHER" id="PTHR42834">
    <property type="entry name" value="ENDONUCLEASE/EXONUCLEASE/PHOSPHATASE FAMILY PROTEIN (AFU_ORTHOLOGUE AFUA_3G09210)"/>
    <property type="match status" value="1"/>
</dbReference>
<evidence type="ECO:0000313" key="2">
    <source>
        <dbReference type="EMBL" id="SHG15953.1"/>
    </source>
</evidence>
<evidence type="ECO:0000259" key="1">
    <source>
        <dbReference type="Pfam" id="PF19580"/>
    </source>
</evidence>
<dbReference type="AlphaFoldDB" id="A0A1M5HJ00"/>
<keyword evidence="2" id="KW-0269">Exonuclease</keyword>
<feature type="domain" description="Endonuclease/exonuclease/phosphatase" evidence="1">
    <location>
        <begin position="31"/>
        <end position="341"/>
    </location>
</feature>
<reference evidence="2 3" key="1">
    <citation type="submission" date="2016-11" db="EMBL/GenBank/DDBJ databases">
        <authorList>
            <person name="Jaros S."/>
            <person name="Januszkiewicz K."/>
            <person name="Wedrychowicz H."/>
        </authorList>
    </citation>
    <scope>NUCLEOTIDE SEQUENCE [LARGE SCALE GENOMIC DNA]</scope>
    <source>
        <strain evidence="2 3">DSM 26991</strain>
    </source>
</reference>
<dbReference type="Pfam" id="PF19580">
    <property type="entry name" value="Exo_endo_phos_3"/>
    <property type="match status" value="1"/>
</dbReference>
<keyword evidence="2" id="KW-0540">Nuclease</keyword>
<dbReference type="Gene3D" id="3.60.10.10">
    <property type="entry name" value="Endonuclease/exonuclease/phosphatase"/>
    <property type="match status" value="1"/>
</dbReference>
<proteinExistence type="predicted"/>
<dbReference type="PANTHER" id="PTHR42834:SF1">
    <property type="entry name" value="ENDONUCLEASE_EXONUCLEASE_PHOSPHATASE FAMILY PROTEIN (AFU_ORTHOLOGUE AFUA_3G09210)"/>
    <property type="match status" value="1"/>
</dbReference>
<sequence length="346" mass="39594">MNRRHFAYTITLFVALLLYCAQAFSQNGFRVMFYNVENLFDCRHDSLKNDYEFLPNSMRAWHYGRYKQKLNNISKVVTAVGEWNPPVLVGLCEVENDSVLTDLVKYSPLKEFGYRYIITHSPDDRGIDVALLYQRGSFRLIDHDSIRIVFPDNPMKHTRDILHVTGQIMNGDSLDVFVCHFPSRTGGEKESEPNRILAAGLLKHYTDSLFTARTHPNIIIMGDFNDYPNNKSISEVLNAKAPSASPEDKRLYNLMAERAKDKTFGTYKYQGEWNILDQFIVSGFLLNNKSGLCTSAKSAGISNLPFLLEKDEKYSGVKPLRTYYGMKYQGGYSDHLPVFLDFALPD</sequence>
<protein>
    <submittedName>
        <fullName evidence="2">Endonuclease/Exonuclease/phosphatase family protein</fullName>
    </submittedName>
</protein>
<keyword evidence="3" id="KW-1185">Reference proteome</keyword>
<dbReference type="SUPFAM" id="SSF56219">
    <property type="entry name" value="DNase I-like"/>
    <property type="match status" value="1"/>
</dbReference>
<dbReference type="RefSeq" id="WP_073404295.1">
    <property type="nucleotide sequence ID" value="NZ_FQTV01000028.1"/>
</dbReference>
<dbReference type="Proteomes" id="UP000184509">
    <property type="component" value="Unassembled WGS sequence"/>
</dbReference>
<organism evidence="2 3">
    <name type="scientific">Bacteroides luti</name>
    <dbReference type="NCBI Taxonomy" id="1297750"/>
    <lineage>
        <taxon>Bacteria</taxon>
        <taxon>Pseudomonadati</taxon>
        <taxon>Bacteroidota</taxon>
        <taxon>Bacteroidia</taxon>
        <taxon>Bacteroidales</taxon>
        <taxon>Bacteroidaceae</taxon>
        <taxon>Bacteroides</taxon>
    </lineage>
</organism>
<keyword evidence="2" id="KW-0378">Hydrolase</keyword>
<dbReference type="EMBL" id="FQTV01000028">
    <property type="protein sequence ID" value="SHG15953.1"/>
    <property type="molecule type" value="Genomic_DNA"/>
</dbReference>
<dbReference type="InterPro" id="IPR005135">
    <property type="entry name" value="Endo/exonuclease/phosphatase"/>
</dbReference>
<accession>A0A1M5HJ00</accession>
<name>A0A1M5HJ00_9BACE</name>
<dbReference type="GO" id="GO:0004519">
    <property type="term" value="F:endonuclease activity"/>
    <property type="evidence" value="ECO:0007669"/>
    <property type="project" value="UniProtKB-KW"/>
</dbReference>